<proteinExistence type="predicted"/>
<dbReference type="GO" id="GO:0008081">
    <property type="term" value="F:phosphoric diester hydrolase activity"/>
    <property type="evidence" value="ECO:0007669"/>
    <property type="project" value="InterPro"/>
</dbReference>
<feature type="domain" description="GP-PDE" evidence="1">
    <location>
        <begin position="55"/>
        <end position="448"/>
    </location>
</feature>
<accession>A0AAP3EXP1</accession>
<dbReference type="Pfam" id="PF03009">
    <property type="entry name" value="GDPD"/>
    <property type="match status" value="1"/>
</dbReference>
<dbReference type="Proteomes" id="UP001207440">
    <property type="component" value="Unassembled WGS sequence"/>
</dbReference>
<reference evidence="2" key="1">
    <citation type="submission" date="2022-10" db="EMBL/GenBank/DDBJ databases">
        <title>Sifting through the core-genome to identify putative cross-protective antigens against Riemerella anatipestifer.</title>
        <authorList>
            <person name="Zheng X."/>
            <person name="Zhang W."/>
        </authorList>
    </citation>
    <scope>NUCLEOTIDE SEQUENCE</scope>
    <source>
        <strain evidence="2">ZWRA178</strain>
    </source>
</reference>
<organism evidence="2 3">
    <name type="scientific">Riemerella anatipestifer</name>
    <name type="common">Moraxella anatipestifer</name>
    <dbReference type="NCBI Taxonomy" id="34085"/>
    <lineage>
        <taxon>Bacteria</taxon>
        <taxon>Pseudomonadati</taxon>
        <taxon>Bacteroidota</taxon>
        <taxon>Flavobacteriia</taxon>
        <taxon>Flavobacteriales</taxon>
        <taxon>Weeksellaceae</taxon>
        <taxon>Riemerella</taxon>
    </lineage>
</organism>
<evidence type="ECO:0000313" key="2">
    <source>
        <dbReference type="EMBL" id="MCW0524936.1"/>
    </source>
</evidence>
<dbReference type="RefSeq" id="WP_064971303.1">
    <property type="nucleotide sequence ID" value="NZ_CP029760.1"/>
</dbReference>
<dbReference type="SUPFAM" id="SSF51695">
    <property type="entry name" value="PLC-like phosphodiesterases"/>
    <property type="match status" value="2"/>
</dbReference>
<dbReference type="EMBL" id="JAOZYT010000132">
    <property type="protein sequence ID" value="MCW0524936.1"/>
    <property type="molecule type" value="Genomic_DNA"/>
</dbReference>
<dbReference type="PROSITE" id="PS51704">
    <property type="entry name" value="GP_PDE"/>
    <property type="match status" value="1"/>
</dbReference>
<dbReference type="GO" id="GO:0006629">
    <property type="term" value="P:lipid metabolic process"/>
    <property type="evidence" value="ECO:0007669"/>
    <property type="project" value="InterPro"/>
</dbReference>
<protein>
    <submittedName>
        <fullName evidence="2">Glycerophosphodiester phosphodiesterase family protein</fullName>
    </submittedName>
</protein>
<dbReference type="PANTHER" id="PTHR46211">
    <property type="entry name" value="GLYCEROPHOSPHORYL DIESTER PHOSPHODIESTERASE"/>
    <property type="match status" value="1"/>
</dbReference>
<name>A0AAP3EXP1_RIEAN</name>
<dbReference type="PANTHER" id="PTHR46211:SF1">
    <property type="entry name" value="GLYCEROPHOSPHODIESTER PHOSPHODIESTERASE, CYTOPLASMIC"/>
    <property type="match status" value="1"/>
</dbReference>
<evidence type="ECO:0000313" key="3">
    <source>
        <dbReference type="Proteomes" id="UP001207440"/>
    </source>
</evidence>
<evidence type="ECO:0000259" key="1">
    <source>
        <dbReference type="PROSITE" id="PS51704"/>
    </source>
</evidence>
<sequence length="474" mass="54174">MLKNVFRASMAACVFTMLACNSDREVSNPDIDVSKVEVKQLSPEMIKVRDYVPENAVIAHRGSTFWTPEEKEAAFRWGREIGADYLEADLQVSKDGVVLALHDDNLKRTTNIEIVYGEHLPSTRKQYYLDLGYSSDEADKMVEVDRKNFYPNLPSSYTYEELLKLDAGTWFNETNPEQARAGFTTQRQYISSLEDMIMYSRGYKLKRNADGTRAETTKKLTDKTMSHPLSGVKEKIVKYTTQYVKDEQDTGHRPGIYVEFKEPWLNPSEFEKMVYDELDLYGMNIITKPEAENTPFYVNGKVNVGNTNGKVILQTFSLQSLKRIKDFYQGKVPMCFLLWKGNGATDMSDDSPEGYASFINLGVENLAHFAGPSISGAPNNYPEMLKPWQADLIRRSNMKIHPYSFDTKDQMKKYFGDYNYGNSIGNLSAPPYCDAMFTNRAEETLHYYIEKNARDKNAAQSVENSSDLLKRLGY</sequence>
<dbReference type="Gene3D" id="3.20.20.190">
    <property type="entry name" value="Phosphatidylinositol (PI) phosphodiesterase"/>
    <property type="match status" value="1"/>
</dbReference>
<gene>
    <name evidence="2" type="ORF">OKE68_11545</name>
</gene>
<dbReference type="InterPro" id="IPR030395">
    <property type="entry name" value="GP_PDE_dom"/>
</dbReference>
<dbReference type="InterPro" id="IPR017946">
    <property type="entry name" value="PLC-like_Pdiesterase_TIM-brl"/>
</dbReference>
<comment type="caution">
    <text evidence="2">The sequence shown here is derived from an EMBL/GenBank/DDBJ whole genome shotgun (WGS) entry which is preliminary data.</text>
</comment>
<dbReference type="AlphaFoldDB" id="A0AAP3EXP1"/>
<dbReference type="PROSITE" id="PS51257">
    <property type="entry name" value="PROKAR_LIPOPROTEIN"/>
    <property type="match status" value="1"/>
</dbReference>